<evidence type="ECO:0000256" key="1">
    <source>
        <dbReference type="ARBA" id="ARBA00022729"/>
    </source>
</evidence>
<protein>
    <submittedName>
        <fullName evidence="2">C4-dicarboxylate ABC transporter substrate-binding protein</fullName>
    </submittedName>
</protein>
<dbReference type="PANTHER" id="PTHR33376">
    <property type="match status" value="1"/>
</dbReference>
<evidence type="ECO:0000313" key="2">
    <source>
        <dbReference type="EMBL" id="KGT79069.1"/>
    </source>
</evidence>
<dbReference type="InterPro" id="IPR018389">
    <property type="entry name" value="DctP_fam"/>
</dbReference>
<dbReference type="RefSeq" id="WP_028157038.1">
    <property type="nucleotide sequence ID" value="NZ_CP081350.1"/>
</dbReference>
<organism evidence="2 3">
    <name type="scientific">Bradyrhizobium japonicum</name>
    <dbReference type="NCBI Taxonomy" id="375"/>
    <lineage>
        <taxon>Bacteria</taxon>
        <taxon>Pseudomonadati</taxon>
        <taxon>Pseudomonadota</taxon>
        <taxon>Alphaproteobacteria</taxon>
        <taxon>Hyphomicrobiales</taxon>
        <taxon>Nitrobacteraceae</taxon>
        <taxon>Bradyrhizobium</taxon>
    </lineage>
</organism>
<dbReference type="GO" id="GO:0055085">
    <property type="term" value="P:transmembrane transport"/>
    <property type="evidence" value="ECO:0007669"/>
    <property type="project" value="InterPro"/>
</dbReference>
<proteinExistence type="predicted"/>
<comment type="caution">
    <text evidence="2">The sequence shown here is derived from an EMBL/GenBank/DDBJ whole genome shotgun (WGS) entry which is preliminary data.</text>
</comment>
<sequence length="332" mass="36097">MKRRSFLAGIGATTAAATIGMPSILRAQAPITLNGAVQFNDDHAFNRALIRFEELVKKYYGKPVNFTLHKNSSLGLEKQYFEYMSQGKAVDYGIVSPAHMSTFAKAAPFIDAPFVFKGIDHMNKVVEANILAPIADEVAAKAEVVLIGYSGGGIRNIFANKPLKNLADLKGLKVRVQGAPIWSKTFAAVGMSPTVIAYNEIYNAIQNGVISAGENEAAGVEAMKFYEVAPHLNLTQHAVSIRPICFSVKTLKTLPKDLQDAIMKAGKEAGDYGRQLESSEEVIKLDTLEKAGKLKRVPFEERDAMKKLADPVMATYAKEIGAEGIFEKINVA</sequence>
<dbReference type="CDD" id="cd13603">
    <property type="entry name" value="PBP2_TRAP_Siap_TeaA_like"/>
    <property type="match status" value="1"/>
</dbReference>
<dbReference type="InterPro" id="IPR006311">
    <property type="entry name" value="TAT_signal"/>
</dbReference>
<dbReference type="NCBIfam" id="NF037995">
    <property type="entry name" value="TRAP_S1"/>
    <property type="match status" value="1"/>
</dbReference>
<dbReference type="PANTHER" id="PTHR33376:SF4">
    <property type="entry name" value="SIALIC ACID-BINDING PERIPLASMIC PROTEIN SIAP"/>
    <property type="match status" value="1"/>
</dbReference>
<dbReference type="EMBL" id="JRPN01000014">
    <property type="protein sequence ID" value="KGT79069.1"/>
    <property type="molecule type" value="Genomic_DNA"/>
</dbReference>
<dbReference type="eggNOG" id="COG1638">
    <property type="taxonomic scope" value="Bacteria"/>
</dbReference>
<name>A0A0A3Y0J8_BRAJP</name>
<keyword evidence="1" id="KW-0732">Signal</keyword>
<reference evidence="2 3" key="1">
    <citation type="submission" date="2014-09" db="EMBL/GenBank/DDBJ databases">
        <title>Draft genome of Bradyrhizobium japonicum Is-34.</title>
        <authorList>
            <person name="Tsurumaru H."/>
            <person name="Yamakawa T."/>
            <person name="Hashimoto S."/>
            <person name="Okizaki K."/>
            <person name="Kanesaki Y."/>
            <person name="Yoshikawa H."/>
            <person name="Yajima S."/>
        </authorList>
    </citation>
    <scope>NUCLEOTIDE SEQUENCE [LARGE SCALE GENOMIC DNA]</scope>
    <source>
        <strain evidence="2 3">Is-34</strain>
    </source>
</reference>
<dbReference type="Gene3D" id="3.40.190.170">
    <property type="entry name" value="Bacterial extracellular solute-binding protein, family 7"/>
    <property type="match status" value="1"/>
</dbReference>
<dbReference type="AlphaFoldDB" id="A0A0A3Y0J8"/>
<evidence type="ECO:0000313" key="3">
    <source>
        <dbReference type="Proteomes" id="UP000030377"/>
    </source>
</evidence>
<dbReference type="PROSITE" id="PS51318">
    <property type="entry name" value="TAT"/>
    <property type="match status" value="1"/>
</dbReference>
<dbReference type="Pfam" id="PF03480">
    <property type="entry name" value="DctP"/>
    <property type="match status" value="1"/>
</dbReference>
<accession>A0A0A3Y0J8</accession>
<dbReference type="Proteomes" id="UP000030377">
    <property type="component" value="Unassembled WGS sequence"/>
</dbReference>
<dbReference type="InterPro" id="IPR038404">
    <property type="entry name" value="TRAP_DctP_sf"/>
</dbReference>
<gene>
    <name evidence="2" type="ORF">MA20_17110</name>
</gene>